<dbReference type="Gene3D" id="3.40.50.720">
    <property type="entry name" value="NAD(P)-binding Rossmann-like Domain"/>
    <property type="match status" value="1"/>
</dbReference>
<evidence type="ECO:0000256" key="4">
    <source>
        <dbReference type="ARBA" id="ARBA00023239"/>
    </source>
</evidence>
<dbReference type="GO" id="GO:0042732">
    <property type="term" value="P:D-xylose metabolic process"/>
    <property type="evidence" value="ECO:0007669"/>
    <property type="project" value="InterPro"/>
</dbReference>
<dbReference type="AlphaFoldDB" id="A0A514Z799"/>
<proteinExistence type="predicted"/>
<dbReference type="Proteomes" id="UP000315128">
    <property type="component" value="Chromosome"/>
</dbReference>
<evidence type="ECO:0000256" key="2">
    <source>
        <dbReference type="ARBA" id="ARBA00022793"/>
    </source>
</evidence>
<dbReference type="InterPro" id="IPR001509">
    <property type="entry name" value="Epimerase_deHydtase"/>
</dbReference>
<evidence type="ECO:0000256" key="3">
    <source>
        <dbReference type="ARBA" id="ARBA00023027"/>
    </source>
</evidence>
<feature type="domain" description="NAD-dependent epimerase/dehydratase" evidence="5">
    <location>
        <begin position="31"/>
        <end position="273"/>
    </location>
</feature>
<dbReference type="RefSeq" id="WP_142766082.1">
    <property type="nucleotide sequence ID" value="NZ_CP041356.1"/>
</dbReference>
<keyword evidence="3" id="KW-0520">NAD</keyword>
<dbReference type="InterPro" id="IPR036291">
    <property type="entry name" value="NAD(P)-bd_dom_sf"/>
</dbReference>
<dbReference type="EMBL" id="CP041356">
    <property type="protein sequence ID" value="QDK70479.1"/>
    <property type="molecule type" value="Genomic_DNA"/>
</dbReference>
<dbReference type="GO" id="GO:0070403">
    <property type="term" value="F:NAD+ binding"/>
    <property type="evidence" value="ECO:0007669"/>
    <property type="project" value="InterPro"/>
</dbReference>
<keyword evidence="4" id="KW-0456">Lyase</keyword>
<name>A0A514Z799_9LACT</name>
<evidence type="ECO:0000313" key="6">
    <source>
        <dbReference type="EMBL" id="QDK70479.1"/>
    </source>
</evidence>
<sequence length="351" mass="38983">MSFYNNKFYQKDLERAVDNIVDVQKLFGKKILVTGATGLIGSALVDSLLKINESENANIQIYALGRNKEKLEERFSENIEDINFIIQDINEILKIEVKADIVIHAASNANPQTYSTDPIGTIKGNVQATLNLLDYCSKNGIDQFIYISSGEVYGQLTSADVPFTEEMSGYIDSLSVRSCYILSKKMAENVCVSYSYEYGLKTKIVRLSHVFGANYTSKDNRVSALFFMDALAGKDIVLRSLGNHLRSYVYVTDAVSGIFTVATSGENATAYNVTHTANEITLAEFAKAIAKEAGIQVRFDIEEEVNLASATPISFAVLSDKKLRKKAWVPKVTIEEGIHTIFNILREESQK</sequence>
<dbReference type="KEGG" id="lack:FLP15_03945"/>
<dbReference type="OrthoDB" id="9771073at2"/>
<dbReference type="PANTHER" id="PTHR43078">
    <property type="entry name" value="UDP-GLUCURONIC ACID DECARBOXYLASE-RELATED"/>
    <property type="match status" value="1"/>
</dbReference>
<dbReference type="Pfam" id="PF01370">
    <property type="entry name" value="Epimerase"/>
    <property type="match status" value="1"/>
</dbReference>
<gene>
    <name evidence="6" type="ORF">FLP15_03945</name>
</gene>
<dbReference type="InterPro" id="IPR044516">
    <property type="entry name" value="UXS-like"/>
</dbReference>
<evidence type="ECO:0000313" key="7">
    <source>
        <dbReference type="Proteomes" id="UP000315128"/>
    </source>
</evidence>
<evidence type="ECO:0000256" key="1">
    <source>
        <dbReference type="ARBA" id="ARBA00001911"/>
    </source>
</evidence>
<protein>
    <submittedName>
        <fullName evidence="6">NAD(P)-dependent oxidoreductase</fullName>
    </submittedName>
</protein>
<dbReference type="SUPFAM" id="SSF51735">
    <property type="entry name" value="NAD(P)-binding Rossmann-fold domains"/>
    <property type="match status" value="1"/>
</dbReference>
<dbReference type="GO" id="GO:0005737">
    <property type="term" value="C:cytoplasm"/>
    <property type="evidence" value="ECO:0007669"/>
    <property type="project" value="TreeGrafter"/>
</dbReference>
<evidence type="ECO:0000259" key="5">
    <source>
        <dbReference type="Pfam" id="PF01370"/>
    </source>
</evidence>
<dbReference type="PANTHER" id="PTHR43078:SF6">
    <property type="entry name" value="UDP-GLUCURONIC ACID DECARBOXYLASE 1"/>
    <property type="match status" value="1"/>
</dbReference>
<accession>A0A514Z799</accession>
<comment type="cofactor">
    <cofactor evidence="1">
        <name>NAD(+)</name>
        <dbReference type="ChEBI" id="CHEBI:57540"/>
    </cofactor>
</comment>
<reference evidence="6 7" key="1">
    <citation type="submission" date="2019-07" db="EMBL/GenBank/DDBJ databases">
        <title>Genome sequencing of KACC 19320.</title>
        <authorList>
            <person name="Heo J."/>
            <person name="Kim S.-J."/>
            <person name="Kim J.-S."/>
            <person name="Hong S.-B."/>
            <person name="Kwon S.-W."/>
        </authorList>
    </citation>
    <scope>NUCLEOTIDE SEQUENCE [LARGE SCALE GENOMIC DNA]</scope>
    <source>
        <strain evidence="6 7">KACC 19320</strain>
    </source>
</reference>
<dbReference type="GO" id="GO:0048040">
    <property type="term" value="F:UDP-glucuronate decarboxylase activity"/>
    <property type="evidence" value="ECO:0007669"/>
    <property type="project" value="TreeGrafter"/>
</dbReference>
<keyword evidence="7" id="KW-1185">Reference proteome</keyword>
<organism evidence="6 7">
    <name type="scientific">Lactococcus protaetiae</name>
    <dbReference type="NCBI Taxonomy" id="2592653"/>
    <lineage>
        <taxon>Bacteria</taxon>
        <taxon>Bacillati</taxon>
        <taxon>Bacillota</taxon>
        <taxon>Bacilli</taxon>
        <taxon>Lactobacillales</taxon>
        <taxon>Streptococcaceae</taxon>
        <taxon>Lactococcus</taxon>
    </lineage>
</organism>
<keyword evidence="2" id="KW-0210">Decarboxylase</keyword>